<organism evidence="1 3">
    <name type="scientific">Populus alba x Populus x berolinensis</name>
    <dbReference type="NCBI Taxonomy" id="444605"/>
    <lineage>
        <taxon>Eukaryota</taxon>
        <taxon>Viridiplantae</taxon>
        <taxon>Streptophyta</taxon>
        <taxon>Embryophyta</taxon>
        <taxon>Tracheophyta</taxon>
        <taxon>Spermatophyta</taxon>
        <taxon>Magnoliopsida</taxon>
        <taxon>eudicotyledons</taxon>
        <taxon>Gunneridae</taxon>
        <taxon>Pentapetalae</taxon>
        <taxon>rosids</taxon>
        <taxon>fabids</taxon>
        <taxon>Malpighiales</taxon>
        <taxon>Salicaceae</taxon>
        <taxon>Saliceae</taxon>
        <taxon>Populus</taxon>
    </lineage>
</organism>
<evidence type="ECO:0000313" key="3">
    <source>
        <dbReference type="Proteomes" id="UP001164929"/>
    </source>
</evidence>
<evidence type="ECO:0000313" key="2">
    <source>
        <dbReference type="EMBL" id="KAJ7011840.1"/>
    </source>
</evidence>
<dbReference type="AlphaFoldDB" id="A0AAD6RN59"/>
<name>A0AAD6RN59_9ROSI</name>
<gene>
    <name evidence="1" type="ORF">NC653_002052</name>
    <name evidence="2" type="ORF">NC653_002054</name>
</gene>
<protein>
    <submittedName>
        <fullName evidence="1">Uncharacterized protein</fullName>
    </submittedName>
</protein>
<proteinExistence type="predicted"/>
<dbReference type="EMBL" id="JAQIZT010000001">
    <property type="protein sequence ID" value="KAJ7011837.1"/>
    <property type="molecule type" value="Genomic_DNA"/>
</dbReference>
<comment type="caution">
    <text evidence="1">The sequence shown here is derived from an EMBL/GenBank/DDBJ whole genome shotgun (WGS) entry which is preliminary data.</text>
</comment>
<keyword evidence="3" id="KW-1185">Reference proteome</keyword>
<reference evidence="1 3" key="1">
    <citation type="journal article" date="2023" name="Mol. Ecol. Resour.">
        <title>Chromosome-level genome assembly of a triploid poplar Populus alba 'Berolinensis'.</title>
        <authorList>
            <person name="Chen S."/>
            <person name="Yu Y."/>
            <person name="Wang X."/>
            <person name="Wang S."/>
            <person name="Zhang T."/>
            <person name="Zhou Y."/>
            <person name="He R."/>
            <person name="Meng N."/>
            <person name="Wang Y."/>
            <person name="Liu W."/>
            <person name="Liu Z."/>
            <person name="Liu J."/>
            <person name="Guo Q."/>
            <person name="Huang H."/>
            <person name="Sederoff R.R."/>
            <person name="Wang G."/>
            <person name="Qu G."/>
            <person name="Chen S."/>
        </authorList>
    </citation>
    <scope>NUCLEOTIDE SEQUENCE [LARGE SCALE GENOMIC DNA]</scope>
    <source>
        <strain evidence="1">SC-2020</strain>
    </source>
</reference>
<accession>A0AAD6RN59</accession>
<evidence type="ECO:0000313" key="1">
    <source>
        <dbReference type="EMBL" id="KAJ7011837.1"/>
    </source>
</evidence>
<dbReference type="EMBL" id="JAQIZT010000001">
    <property type="protein sequence ID" value="KAJ7011840.1"/>
    <property type="molecule type" value="Genomic_DNA"/>
</dbReference>
<sequence length="39" mass="4828">MDMIHKGEMLKFFTDICTLLEMWVPPLREVWEWSWLMAL</sequence>
<dbReference type="Proteomes" id="UP001164929">
    <property type="component" value="Chromosome 1"/>
</dbReference>